<sequence length="213" mass="24676">IEDKSNDETKTEDNSDDDDEFEIEIVDESESEDIENALLDNDRDQQREQQSDEEDYDDEDDTFSQDPFERPPIMTQQQKQEIGEEADLDQIQKDKGEQEQNNDEMNLNEFRGKIMIMNDKKDGESEENPQHNNLQTSSPPIRETIISPNTQSNSSNTASIKTTESDHLSSNNLTDEIRYSPVEDQKVQNVLMNNEKNIQKQDQAEKDDIKNDI</sequence>
<comment type="caution">
    <text evidence="2">The sequence shown here is derived from an EMBL/GenBank/DDBJ whole genome shotgun (WGS) entry which is preliminary data.</text>
</comment>
<proteinExistence type="predicted"/>
<evidence type="ECO:0000256" key="1">
    <source>
        <dbReference type="SAM" id="MobiDB-lite"/>
    </source>
</evidence>
<name>A0A5J4UK48_9EUKA</name>
<feature type="compositionally biased region" description="Basic and acidic residues" evidence="1">
    <location>
        <begin position="1"/>
        <end position="13"/>
    </location>
</feature>
<accession>A0A5J4UK48</accession>
<feature type="compositionally biased region" description="Basic and acidic residues" evidence="1">
    <location>
        <begin position="175"/>
        <end position="186"/>
    </location>
</feature>
<feature type="compositionally biased region" description="Acidic residues" evidence="1">
    <location>
        <begin position="51"/>
        <end position="63"/>
    </location>
</feature>
<feature type="non-terminal residue" evidence="2">
    <location>
        <position position="1"/>
    </location>
</feature>
<feature type="compositionally biased region" description="Polar residues" evidence="1">
    <location>
        <begin position="146"/>
        <end position="174"/>
    </location>
</feature>
<dbReference type="Proteomes" id="UP000324800">
    <property type="component" value="Unassembled WGS sequence"/>
</dbReference>
<feature type="compositionally biased region" description="Basic and acidic residues" evidence="1">
    <location>
        <begin position="40"/>
        <end position="50"/>
    </location>
</feature>
<evidence type="ECO:0000313" key="2">
    <source>
        <dbReference type="EMBL" id="KAA6370787.1"/>
    </source>
</evidence>
<reference evidence="2 3" key="1">
    <citation type="submission" date="2019-03" db="EMBL/GenBank/DDBJ databases">
        <title>Single cell metagenomics reveals metabolic interactions within the superorganism composed of flagellate Streblomastix strix and complex community of Bacteroidetes bacteria on its surface.</title>
        <authorList>
            <person name="Treitli S.C."/>
            <person name="Kolisko M."/>
            <person name="Husnik F."/>
            <person name="Keeling P."/>
            <person name="Hampl V."/>
        </authorList>
    </citation>
    <scope>NUCLEOTIDE SEQUENCE [LARGE SCALE GENOMIC DNA]</scope>
    <source>
        <strain evidence="2">ST1C</strain>
    </source>
</reference>
<organism evidence="2 3">
    <name type="scientific">Streblomastix strix</name>
    <dbReference type="NCBI Taxonomy" id="222440"/>
    <lineage>
        <taxon>Eukaryota</taxon>
        <taxon>Metamonada</taxon>
        <taxon>Preaxostyla</taxon>
        <taxon>Oxymonadida</taxon>
        <taxon>Streblomastigidae</taxon>
        <taxon>Streblomastix</taxon>
    </lineage>
</organism>
<dbReference type="EMBL" id="SNRW01015060">
    <property type="protein sequence ID" value="KAA6370787.1"/>
    <property type="molecule type" value="Genomic_DNA"/>
</dbReference>
<protein>
    <submittedName>
        <fullName evidence="2">Uncharacterized protein</fullName>
    </submittedName>
</protein>
<feature type="compositionally biased region" description="Polar residues" evidence="1">
    <location>
        <begin position="187"/>
        <end position="196"/>
    </location>
</feature>
<feature type="region of interest" description="Disordered" evidence="1">
    <location>
        <begin position="1"/>
        <end position="213"/>
    </location>
</feature>
<evidence type="ECO:0000313" key="3">
    <source>
        <dbReference type="Proteomes" id="UP000324800"/>
    </source>
</evidence>
<feature type="compositionally biased region" description="Polar residues" evidence="1">
    <location>
        <begin position="130"/>
        <end position="139"/>
    </location>
</feature>
<gene>
    <name evidence="2" type="ORF">EZS28_033686</name>
</gene>
<feature type="compositionally biased region" description="Acidic residues" evidence="1">
    <location>
        <begin position="14"/>
        <end position="35"/>
    </location>
</feature>
<dbReference type="AlphaFoldDB" id="A0A5J4UK48"/>
<feature type="compositionally biased region" description="Basic and acidic residues" evidence="1">
    <location>
        <begin position="197"/>
        <end position="213"/>
    </location>
</feature>